<dbReference type="Gene3D" id="3.20.80.10">
    <property type="entry name" value="Regulatory factor, effector binding domain"/>
    <property type="match status" value="1"/>
</dbReference>
<name>A0A328UEY5_9FIRM</name>
<evidence type="ECO:0000313" key="2">
    <source>
        <dbReference type="Proteomes" id="UP000249377"/>
    </source>
</evidence>
<dbReference type="AlphaFoldDB" id="A0A328UEY5"/>
<protein>
    <submittedName>
        <fullName evidence="1">AraC family transcriptional regulator</fullName>
    </submittedName>
</protein>
<accession>A0A328UEY5</accession>
<dbReference type="InterPro" id="IPR011256">
    <property type="entry name" value="Reg_factor_effector_dom_sf"/>
</dbReference>
<sequence length="174" mass="20105">MMAEMIKAYRQSVGDVRFIGKRYGDSDRVDGMFAARWDEWWANGWFEAIEKQAGASPNDTFEDSDAYIGLMRDKPGEPFQYWIGMFVPIHTDVPEGFAYIDFPKSAFGICWVYGKEPDIYMKEAQCWEKLREEGFEGVLDADGACWFFERYGCPRFTAPDEKGNVILDIGFFVK</sequence>
<comment type="caution">
    <text evidence="1">The sequence shown here is derived from an EMBL/GenBank/DDBJ whole genome shotgun (WGS) entry which is preliminary data.</text>
</comment>
<evidence type="ECO:0000313" key="1">
    <source>
        <dbReference type="EMBL" id="RAQ29929.1"/>
    </source>
</evidence>
<gene>
    <name evidence="1" type="ORF">DPQ25_05555</name>
</gene>
<organism evidence="1 2">
    <name type="scientific">Hydrogeniiclostridium mannosilyticum</name>
    <dbReference type="NCBI Taxonomy" id="2764322"/>
    <lineage>
        <taxon>Bacteria</taxon>
        <taxon>Bacillati</taxon>
        <taxon>Bacillota</taxon>
        <taxon>Clostridia</taxon>
        <taxon>Eubacteriales</taxon>
        <taxon>Acutalibacteraceae</taxon>
        <taxon>Hydrogeniiclostridium</taxon>
    </lineage>
</organism>
<reference evidence="1 2" key="1">
    <citation type="submission" date="2018-06" db="EMBL/GenBank/DDBJ databases">
        <title>Noncontiguous genome sequence of Ruminococcaceae bacterium ASD2818.</title>
        <authorList>
            <person name="Chaplin A.V."/>
            <person name="Sokolova S.R."/>
            <person name="Kochetkova T.O."/>
            <person name="Goltsov A.Y."/>
            <person name="Trofimov D.Y."/>
            <person name="Efimov B.A."/>
        </authorList>
    </citation>
    <scope>NUCLEOTIDE SEQUENCE [LARGE SCALE GENOMIC DNA]</scope>
    <source>
        <strain evidence="1 2">ASD2818</strain>
    </source>
</reference>
<dbReference type="EMBL" id="QLYR01000002">
    <property type="protein sequence ID" value="RAQ29929.1"/>
    <property type="molecule type" value="Genomic_DNA"/>
</dbReference>
<dbReference type="Proteomes" id="UP000249377">
    <property type="component" value="Unassembled WGS sequence"/>
</dbReference>
<proteinExistence type="predicted"/>
<keyword evidence="2" id="KW-1185">Reference proteome</keyword>